<evidence type="ECO:0000313" key="1">
    <source>
        <dbReference type="EMBL" id="GMN25796.1"/>
    </source>
</evidence>
<evidence type="ECO:0000313" key="2">
    <source>
        <dbReference type="Proteomes" id="UP001187192"/>
    </source>
</evidence>
<dbReference type="AlphaFoldDB" id="A0AA88CQC7"/>
<sequence>MAKRSGEEEEEEELRKTYSISVEKMTHQDAWRKNL</sequence>
<organism evidence="1 2">
    <name type="scientific">Ficus carica</name>
    <name type="common">Common fig</name>
    <dbReference type="NCBI Taxonomy" id="3494"/>
    <lineage>
        <taxon>Eukaryota</taxon>
        <taxon>Viridiplantae</taxon>
        <taxon>Streptophyta</taxon>
        <taxon>Embryophyta</taxon>
        <taxon>Tracheophyta</taxon>
        <taxon>Spermatophyta</taxon>
        <taxon>Magnoliopsida</taxon>
        <taxon>eudicotyledons</taxon>
        <taxon>Gunneridae</taxon>
        <taxon>Pentapetalae</taxon>
        <taxon>rosids</taxon>
        <taxon>fabids</taxon>
        <taxon>Rosales</taxon>
        <taxon>Moraceae</taxon>
        <taxon>Ficeae</taxon>
        <taxon>Ficus</taxon>
    </lineage>
</organism>
<name>A0AA88CQC7_FICCA</name>
<accession>A0AA88CQC7</accession>
<keyword evidence="2" id="KW-1185">Reference proteome</keyword>
<dbReference type="Proteomes" id="UP001187192">
    <property type="component" value="Unassembled WGS sequence"/>
</dbReference>
<proteinExistence type="predicted"/>
<gene>
    <name evidence="1" type="ORF">TIFTF001_001057</name>
</gene>
<dbReference type="EMBL" id="BTGU01000001">
    <property type="protein sequence ID" value="GMN25796.1"/>
    <property type="molecule type" value="Genomic_DNA"/>
</dbReference>
<protein>
    <submittedName>
        <fullName evidence="1">Uncharacterized protein</fullName>
    </submittedName>
</protein>
<comment type="caution">
    <text evidence="1">The sequence shown here is derived from an EMBL/GenBank/DDBJ whole genome shotgun (WGS) entry which is preliminary data.</text>
</comment>
<reference evidence="1" key="1">
    <citation type="submission" date="2023-07" db="EMBL/GenBank/DDBJ databases">
        <title>draft genome sequence of fig (Ficus carica).</title>
        <authorList>
            <person name="Takahashi T."/>
            <person name="Nishimura K."/>
        </authorList>
    </citation>
    <scope>NUCLEOTIDE SEQUENCE</scope>
</reference>